<dbReference type="InterPro" id="IPR006149">
    <property type="entry name" value="EB_dom"/>
</dbReference>
<comment type="caution">
    <text evidence="2">The sequence shown here is derived from an EMBL/GenBank/DDBJ whole genome shotgun (WGS) entry which is preliminary data.</text>
</comment>
<sequence>LNNTCSHFRACERINHAICFNNKCQCNWNYFEDERRNCVGGLHAICSDGDCQSPAYKCVKERCTCADDYVESVVPSVPAEDTIQCGAGEALVYGTCVKYATKLGESCEKSFLACKGIPNSYCSIDKTCQCRWKYIAVSDKCYPRPNAPCDFTKFNECHFAGAKCSNITHKCECDSQRYYYQGYCLIYAKELDKVCHHDYACQRIKNSECVEKKCKCREEFQQVGRNCVARLHAPCELDQDCNSSILNSECSKSNHRCSYLYATCTTPFSCKTRNSICRDGSCQCDWNYVKRGIYCVSSSPAH</sequence>
<dbReference type="Proteomes" id="UP000826195">
    <property type="component" value="Unassembled WGS sequence"/>
</dbReference>
<feature type="non-terminal residue" evidence="2">
    <location>
        <position position="1"/>
    </location>
</feature>
<accession>A0AAV7IT45</accession>
<feature type="domain" description="EB" evidence="1">
    <location>
        <begin position="85"/>
        <end position="141"/>
    </location>
</feature>
<organism evidence="2 3">
    <name type="scientific">Cotesia glomerata</name>
    <name type="common">Lepidopteran parasitic wasp</name>
    <name type="synonym">Apanteles glomeratus</name>
    <dbReference type="NCBI Taxonomy" id="32391"/>
    <lineage>
        <taxon>Eukaryota</taxon>
        <taxon>Metazoa</taxon>
        <taxon>Ecdysozoa</taxon>
        <taxon>Arthropoda</taxon>
        <taxon>Hexapoda</taxon>
        <taxon>Insecta</taxon>
        <taxon>Pterygota</taxon>
        <taxon>Neoptera</taxon>
        <taxon>Endopterygota</taxon>
        <taxon>Hymenoptera</taxon>
        <taxon>Apocrita</taxon>
        <taxon>Ichneumonoidea</taxon>
        <taxon>Braconidae</taxon>
        <taxon>Microgastrinae</taxon>
        <taxon>Cotesia</taxon>
    </lineage>
</organism>
<dbReference type="AlphaFoldDB" id="A0AAV7IT45"/>
<dbReference type="EMBL" id="JAHXZJ010000747">
    <property type="protein sequence ID" value="KAH0557322.1"/>
    <property type="molecule type" value="Genomic_DNA"/>
</dbReference>
<evidence type="ECO:0000313" key="2">
    <source>
        <dbReference type="EMBL" id="KAH0557322.1"/>
    </source>
</evidence>
<dbReference type="PANTHER" id="PTHR39069">
    <property type="entry name" value="ECDYSONE-INDUCIBLE GENE E1, ISOFORM A"/>
    <property type="match status" value="1"/>
</dbReference>
<keyword evidence="3" id="KW-1185">Reference proteome</keyword>
<proteinExistence type="predicted"/>
<reference evidence="2 3" key="1">
    <citation type="journal article" date="2021" name="J. Hered.">
        <title>A chromosome-level genome assembly of the parasitoid wasp, Cotesia glomerata (Hymenoptera: Braconidae).</title>
        <authorList>
            <person name="Pinto B.J."/>
            <person name="Weis J.J."/>
            <person name="Gamble T."/>
            <person name="Ode P.J."/>
            <person name="Paul R."/>
            <person name="Zaspel J.M."/>
        </authorList>
    </citation>
    <scope>NUCLEOTIDE SEQUENCE [LARGE SCALE GENOMIC DNA]</scope>
    <source>
        <strain evidence="2">CgM1</strain>
    </source>
</reference>
<evidence type="ECO:0000313" key="3">
    <source>
        <dbReference type="Proteomes" id="UP000826195"/>
    </source>
</evidence>
<evidence type="ECO:0000259" key="1">
    <source>
        <dbReference type="Pfam" id="PF01683"/>
    </source>
</evidence>
<name>A0AAV7IT45_COTGL</name>
<dbReference type="Pfam" id="PF01683">
    <property type="entry name" value="EB"/>
    <property type="match status" value="1"/>
</dbReference>
<protein>
    <recommendedName>
        <fullName evidence="1">EB domain-containing protein</fullName>
    </recommendedName>
</protein>
<gene>
    <name evidence="2" type="ORF">KQX54_003973</name>
</gene>
<dbReference type="PANTHER" id="PTHR39069:SF1">
    <property type="entry name" value="ECDYSONE-INDUCIBLE GENE E1, ISOFORM A"/>
    <property type="match status" value="1"/>
</dbReference>